<dbReference type="SUPFAM" id="SSF159238">
    <property type="entry name" value="SO1590-like"/>
    <property type="match status" value="1"/>
</dbReference>
<evidence type="ECO:0000313" key="2">
    <source>
        <dbReference type="EMBL" id="MTE22119.1"/>
    </source>
</evidence>
<evidence type="ECO:0000256" key="1">
    <source>
        <dbReference type="SAM" id="MobiDB-lite"/>
    </source>
</evidence>
<sequence>MSPPARYRARSKSAGRFTGREVVTGTVGGRPGGFVLAERGTFDHEPEDRSNRP</sequence>
<feature type="region of interest" description="Disordered" evidence="1">
    <location>
        <begin position="22"/>
        <end position="53"/>
    </location>
</feature>
<dbReference type="Gene3D" id="2.40.350.10">
    <property type="entry name" value="SO1590-like"/>
    <property type="match status" value="1"/>
</dbReference>
<gene>
    <name evidence="2" type="ORF">F0L17_24065</name>
</gene>
<keyword evidence="3" id="KW-1185">Reference proteome</keyword>
<dbReference type="RefSeq" id="WP_162466635.1">
    <property type="nucleotide sequence ID" value="NZ_WIXO01000001.1"/>
</dbReference>
<name>A0A6G2BJ69_9ACTN</name>
<dbReference type="Proteomes" id="UP000473014">
    <property type="component" value="Unassembled WGS sequence"/>
</dbReference>
<feature type="compositionally biased region" description="Basic and acidic residues" evidence="1">
    <location>
        <begin position="40"/>
        <end position="53"/>
    </location>
</feature>
<dbReference type="InterPro" id="IPR023159">
    <property type="entry name" value="SO1590-like_sf"/>
</dbReference>
<protein>
    <submittedName>
        <fullName evidence="2">DUF3224 family protein</fullName>
    </submittedName>
</protein>
<dbReference type="AlphaFoldDB" id="A0A6G2BJ69"/>
<accession>A0A6G2BJ69</accession>
<comment type="caution">
    <text evidence="2">The sequence shown here is derived from an EMBL/GenBank/DDBJ whole genome shotgun (WGS) entry which is preliminary data.</text>
</comment>
<dbReference type="EMBL" id="WIXO01000001">
    <property type="protein sequence ID" value="MTE22119.1"/>
    <property type="molecule type" value="Genomic_DNA"/>
</dbReference>
<proteinExistence type="predicted"/>
<dbReference type="InterPro" id="IPR021607">
    <property type="entry name" value="DUF3224"/>
</dbReference>
<organism evidence="2 3">
    <name type="scientific">Streptomyces taklimakanensis</name>
    <dbReference type="NCBI Taxonomy" id="2569853"/>
    <lineage>
        <taxon>Bacteria</taxon>
        <taxon>Bacillati</taxon>
        <taxon>Actinomycetota</taxon>
        <taxon>Actinomycetes</taxon>
        <taxon>Kitasatosporales</taxon>
        <taxon>Streptomycetaceae</taxon>
        <taxon>Streptomyces</taxon>
    </lineage>
</organism>
<reference evidence="2 3" key="1">
    <citation type="submission" date="2019-11" db="EMBL/GenBank/DDBJ databases">
        <authorList>
            <person name="Yuan L."/>
        </authorList>
    </citation>
    <scope>NUCLEOTIDE SEQUENCE [LARGE SCALE GENOMIC DNA]</scope>
    <source>
        <strain evidence="2 3">TRM43335</strain>
    </source>
</reference>
<evidence type="ECO:0000313" key="3">
    <source>
        <dbReference type="Proteomes" id="UP000473014"/>
    </source>
</evidence>
<dbReference type="Pfam" id="PF11528">
    <property type="entry name" value="DUF3224"/>
    <property type="match status" value="1"/>
</dbReference>